<name>A0A9W9YNH7_9CNID</name>
<dbReference type="OrthoDB" id="2417322at2759"/>
<accession>A0A9W9YNH7</accession>
<reference evidence="1" key="1">
    <citation type="submission" date="2023-01" db="EMBL/GenBank/DDBJ databases">
        <title>Genome assembly of the deep-sea coral Lophelia pertusa.</title>
        <authorList>
            <person name="Herrera S."/>
            <person name="Cordes E."/>
        </authorList>
    </citation>
    <scope>NUCLEOTIDE SEQUENCE</scope>
    <source>
        <strain evidence="1">USNM1676648</strain>
        <tissue evidence="1">Polyp</tissue>
    </source>
</reference>
<comment type="caution">
    <text evidence="1">The sequence shown here is derived from an EMBL/GenBank/DDBJ whole genome shotgun (WGS) entry which is preliminary data.</text>
</comment>
<proteinExistence type="predicted"/>
<protein>
    <submittedName>
        <fullName evidence="1">Uncharacterized protein</fullName>
    </submittedName>
</protein>
<dbReference type="AlphaFoldDB" id="A0A9W9YNH7"/>
<evidence type="ECO:0000313" key="1">
    <source>
        <dbReference type="EMBL" id="KAJ7360192.1"/>
    </source>
</evidence>
<gene>
    <name evidence="1" type="ORF">OS493_018185</name>
</gene>
<dbReference type="EMBL" id="MU827311">
    <property type="protein sequence ID" value="KAJ7360192.1"/>
    <property type="molecule type" value="Genomic_DNA"/>
</dbReference>
<organism evidence="1 2">
    <name type="scientific">Desmophyllum pertusum</name>
    <dbReference type="NCBI Taxonomy" id="174260"/>
    <lineage>
        <taxon>Eukaryota</taxon>
        <taxon>Metazoa</taxon>
        <taxon>Cnidaria</taxon>
        <taxon>Anthozoa</taxon>
        <taxon>Hexacorallia</taxon>
        <taxon>Scleractinia</taxon>
        <taxon>Caryophylliina</taxon>
        <taxon>Caryophylliidae</taxon>
        <taxon>Desmophyllum</taxon>
    </lineage>
</organism>
<evidence type="ECO:0000313" key="2">
    <source>
        <dbReference type="Proteomes" id="UP001163046"/>
    </source>
</evidence>
<keyword evidence="2" id="KW-1185">Reference proteome</keyword>
<sequence length="135" mass="15103">MCTDYEITKARLHSKVYGPGASVPKISQQHAQKLPPETIAFVLEFIHHPDSVEYSSYKTASCDGKQKSWISELLGGGNQPVLWLKQNKSALYDRYRQECKQLEVRPISFSTFCKGVSAGNFKIMAEKAGLCNICT</sequence>
<dbReference type="Proteomes" id="UP001163046">
    <property type="component" value="Unassembled WGS sequence"/>
</dbReference>